<dbReference type="PANTHER" id="PTHR13414">
    <property type="entry name" value="HUEL-CATION TRANSPORTER"/>
    <property type="match status" value="1"/>
</dbReference>
<gene>
    <name evidence="5" type="ORF">C1SCF055_LOCUS7794</name>
</gene>
<dbReference type="GO" id="GO:0008324">
    <property type="term" value="F:monoatomic cation transmembrane transporter activity"/>
    <property type="evidence" value="ECO:0007669"/>
    <property type="project" value="InterPro"/>
</dbReference>
<reference evidence="5" key="1">
    <citation type="submission" date="2022-10" db="EMBL/GenBank/DDBJ databases">
        <authorList>
            <person name="Chen Y."/>
            <person name="Dougan E. K."/>
            <person name="Chan C."/>
            <person name="Rhodes N."/>
            <person name="Thang M."/>
        </authorList>
    </citation>
    <scope>NUCLEOTIDE SEQUENCE</scope>
</reference>
<dbReference type="EMBL" id="CAMXCT030000518">
    <property type="protein sequence ID" value="CAL4767183.1"/>
    <property type="molecule type" value="Genomic_DNA"/>
</dbReference>
<dbReference type="Gene3D" id="3.30.720.50">
    <property type="match status" value="1"/>
</dbReference>
<dbReference type="Pfam" id="PF02825">
    <property type="entry name" value="WWE"/>
    <property type="match status" value="1"/>
</dbReference>
<proteinExistence type="predicted"/>
<keyword evidence="3" id="KW-0812">Transmembrane</keyword>
<evidence type="ECO:0000256" key="3">
    <source>
        <dbReference type="SAM" id="Phobius"/>
    </source>
</evidence>
<evidence type="ECO:0000256" key="1">
    <source>
        <dbReference type="ARBA" id="ARBA00022448"/>
    </source>
</evidence>
<dbReference type="EMBL" id="CAMXCT010000518">
    <property type="protein sequence ID" value="CAI3979871.1"/>
    <property type="molecule type" value="Genomic_DNA"/>
</dbReference>
<dbReference type="AlphaFoldDB" id="A0A9P1BX84"/>
<comment type="caution">
    <text evidence="5">The sequence shown here is derived from an EMBL/GenBank/DDBJ whole genome shotgun (WGS) entry which is preliminary data.</text>
</comment>
<organism evidence="5">
    <name type="scientific">Cladocopium goreaui</name>
    <dbReference type="NCBI Taxonomy" id="2562237"/>
    <lineage>
        <taxon>Eukaryota</taxon>
        <taxon>Sar</taxon>
        <taxon>Alveolata</taxon>
        <taxon>Dinophyceae</taxon>
        <taxon>Suessiales</taxon>
        <taxon>Symbiodiniaceae</taxon>
        <taxon>Cladocopium</taxon>
    </lineage>
</organism>
<dbReference type="GO" id="GO:0006829">
    <property type="term" value="P:zinc ion transport"/>
    <property type="evidence" value="ECO:0007669"/>
    <property type="project" value="InterPro"/>
</dbReference>
<evidence type="ECO:0000313" key="6">
    <source>
        <dbReference type="EMBL" id="CAL1133246.1"/>
    </source>
</evidence>
<dbReference type="GO" id="GO:0005783">
    <property type="term" value="C:endoplasmic reticulum"/>
    <property type="evidence" value="ECO:0007669"/>
    <property type="project" value="TreeGrafter"/>
</dbReference>
<dbReference type="InterPro" id="IPR037197">
    <property type="entry name" value="WWE_dom_sf"/>
</dbReference>
<evidence type="ECO:0000259" key="4">
    <source>
        <dbReference type="PROSITE" id="PS50918"/>
    </source>
</evidence>
<dbReference type="InterPro" id="IPR004170">
    <property type="entry name" value="WWE_dom"/>
</dbReference>
<dbReference type="InterPro" id="IPR040177">
    <property type="entry name" value="SLC30A9"/>
</dbReference>
<dbReference type="OrthoDB" id="439788at2759"/>
<dbReference type="Proteomes" id="UP001152797">
    <property type="component" value="Unassembled WGS sequence"/>
</dbReference>
<feature type="domain" description="WWE" evidence="4">
    <location>
        <begin position="221"/>
        <end position="297"/>
    </location>
</feature>
<evidence type="ECO:0000313" key="5">
    <source>
        <dbReference type="EMBL" id="CAI3979871.1"/>
    </source>
</evidence>
<evidence type="ECO:0000256" key="2">
    <source>
        <dbReference type="SAM" id="MobiDB-lite"/>
    </source>
</evidence>
<dbReference type="PROSITE" id="PS50918">
    <property type="entry name" value="WWE"/>
    <property type="match status" value="1"/>
</dbReference>
<reference evidence="6" key="2">
    <citation type="submission" date="2024-04" db="EMBL/GenBank/DDBJ databases">
        <authorList>
            <person name="Chen Y."/>
            <person name="Shah S."/>
            <person name="Dougan E. K."/>
            <person name="Thang M."/>
            <person name="Chan C."/>
        </authorList>
    </citation>
    <scope>NUCLEOTIDE SEQUENCE [LARGE SCALE GENOMIC DNA]</scope>
</reference>
<keyword evidence="3" id="KW-1133">Transmembrane helix</keyword>
<evidence type="ECO:0000313" key="7">
    <source>
        <dbReference type="Proteomes" id="UP001152797"/>
    </source>
</evidence>
<sequence length="667" mass="73790">MSTATFTEASSGVLSSVVGLIGLGVSYQMQTGLPDVVASIVMASIVSCVSVFLLGKSGNALLGQTLPTWRVKSLIETLEAHAAVVNVYDVKTELVGVDTVRFKAEVQFNTQAITERMMEASQELAPAGGPLQAHGMLAMRLKHLFPQASRIACAVCSNRLMEGSSEDECPLREGDPHFLEADRKEVPVEKTCLNSCGRPAAEGYDSCCRTCIASSGRSHGPVCESRVLADDKTTEVWWVDLGSWVRIDNETQERIEAARREGRTEVEFHARGHPYLIDLLAMAQINLNTGMQRDIKSTESEEDEPHEEDEEEDEESDNEITPPWLQPRSSREVAAAPTRSPRLVALVNLLLSPAVQVPLPAEATKEDEKLSQEEVKKVFKEHVKGVEKYLFRDMPGQYSLNFLASAYQNGLRAFNGTPMDNHLKWLMRSIVHYGHEKKPGAARYLKEVAEAFLDCQAVQARVVERVGLELLGVSQDFKGLVRAMVGDYKVMAIKMLAIDHLSRGVVSDDGNPTHYENRLTADLGSLVGLNKDDIRRADLDEHARNRFGRLHGPSAEKAVQRFKELFDIEALAKTFCNEVNSFNENSSNDSLPGQFMKWADEKMTQKHSIFDEETCCTVDVQEPLAIALLEVLFAGKPSNDCGEEYRGVQVQDLFKLELCAVVAMVAA</sequence>
<feature type="transmembrane region" description="Helical" evidence="3">
    <location>
        <begin position="36"/>
        <end position="55"/>
    </location>
</feature>
<name>A0A9P1BX84_9DINO</name>
<feature type="transmembrane region" description="Helical" evidence="3">
    <location>
        <begin position="12"/>
        <end position="30"/>
    </location>
</feature>
<accession>A0A9P1BX84</accession>
<dbReference type="SUPFAM" id="SSF117839">
    <property type="entry name" value="WWE domain"/>
    <property type="match status" value="1"/>
</dbReference>
<keyword evidence="7" id="KW-1185">Reference proteome</keyword>
<feature type="compositionally biased region" description="Acidic residues" evidence="2">
    <location>
        <begin position="300"/>
        <end position="318"/>
    </location>
</feature>
<dbReference type="GO" id="GO:0006882">
    <property type="term" value="P:intracellular zinc ion homeostasis"/>
    <property type="evidence" value="ECO:0007669"/>
    <property type="project" value="TreeGrafter"/>
</dbReference>
<dbReference type="EMBL" id="CAMXCT020000518">
    <property type="protein sequence ID" value="CAL1133246.1"/>
    <property type="molecule type" value="Genomic_DNA"/>
</dbReference>
<feature type="region of interest" description="Disordered" evidence="2">
    <location>
        <begin position="294"/>
        <end position="336"/>
    </location>
</feature>
<protein>
    <recommendedName>
        <fullName evidence="4">WWE domain-containing protein</fullName>
    </recommendedName>
</protein>
<keyword evidence="3" id="KW-0472">Membrane</keyword>
<keyword evidence="1" id="KW-0813">Transport</keyword>
<dbReference type="PANTHER" id="PTHR13414:SF9">
    <property type="entry name" value="PROTON-COUPLED ZINC ANTIPORTER SLC30A9, MITOCHONDRIAL"/>
    <property type="match status" value="1"/>
</dbReference>